<evidence type="ECO:0000313" key="2">
    <source>
        <dbReference type="EMBL" id="WVZ54657.1"/>
    </source>
</evidence>
<dbReference type="AlphaFoldDB" id="A0AAQ3PMC7"/>
<keyword evidence="3" id="KW-1185">Reference proteome</keyword>
<sequence>MIFHDKSSYIKLTRRADMICVLHYPLLQGRWIHVLGESNIQYFARIYPAFFTDGKRAEWEYPFAVCGINISYMLVQMLEFTI</sequence>
<organism evidence="2 3">
    <name type="scientific">Paspalum notatum var. saurae</name>
    <dbReference type="NCBI Taxonomy" id="547442"/>
    <lineage>
        <taxon>Eukaryota</taxon>
        <taxon>Viridiplantae</taxon>
        <taxon>Streptophyta</taxon>
        <taxon>Embryophyta</taxon>
        <taxon>Tracheophyta</taxon>
        <taxon>Spermatophyta</taxon>
        <taxon>Magnoliopsida</taxon>
        <taxon>Liliopsida</taxon>
        <taxon>Poales</taxon>
        <taxon>Poaceae</taxon>
        <taxon>PACMAD clade</taxon>
        <taxon>Panicoideae</taxon>
        <taxon>Andropogonodae</taxon>
        <taxon>Paspaleae</taxon>
        <taxon>Paspalinae</taxon>
        <taxon>Paspalum</taxon>
    </lineage>
</organism>
<feature type="non-terminal residue" evidence="2">
    <location>
        <position position="1"/>
    </location>
</feature>
<evidence type="ECO:0000313" key="3">
    <source>
        <dbReference type="Proteomes" id="UP001341281"/>
    </source>
</evidence>
<accession>A0AAQ3PMC7</accession>
<dbReference type="EMBL" id="CP144745">
    <property type="protein sequence ID" value="WVZ54657.1"/>
    <property type="molecule type" value="Genomic_DNA"/>
</dbReference>
<feature type="domain" description="ELMO" evidence="1">
    <location>
        <begin position="35"/>
        <end position="80"/>
    </location>
</feature>
<reference evidence="2 3" key="1">
    <citation type="submission" date="2024-02" db="EMBL/GenBank/DDBJ databases">
        <title>High-quality chromosome-scale genome assembly of Pensacola bahiagrass (Paspalum notatum Flugge var. saurae).</title>
        <authorList>
            <person name="Vega J.M."/>
            <person name="Podio M."/>
            <person name="Orjuela J."/>
            <person name="Siena L.A."/>
            <person name="Pessino S.C."/>
            <person name="Combes M.C."/>
            <person name="Mariac C."/>
            <person name="Albertini E."/>
            <person name="Pupilli F."/>
            <person name="Ortiz J.P.A."/>
            <person name="Leblanc O."/>
        </authorList>
    </citation>
    <scope>NUCLEOTIDE SEQUENCE [LARGE SCALE GENOMIC DNA]</scope>
    <source>
        <strain evidence="2">R1</strain>
        <tissue evidence="2">Leaf</tissue>
    </source>
</reference>
<gene>
    <name evidence="2" type="ORF">U9M48_005422</name>
</gene>
<name>A0AAQ3PMC7_PASNO</name>
<dbReference type="Proteomes" id="UP001341281">
    <property type="component" value="Chromosome 01"/>
</dbReference>
<dbReference type="Pfam" id="PF04727">
    <property type="entry name" value="ELMO_CED12"/>
    <property type="match status" value="1"/>
</dbReference>
<proteinExistence type="predicted"/>
<dbReference type="InterPro" id="IPR006816">
    <property type="entry name" value="ELMO_dom"/>
</dbReference>
<protein>
    <recommendedName>
        <fullName evidence="1">ELMO domain-containing protein</fullName>
    </recommendedName>
</protein>
<evidence type="ECO:0000259" key="1">
    <source>
        <dbReference type="Pfam" id="PF04727"/>
    </source>
</evidence>